<reference evidence="6" key="3">
    <citation type="submission" date="2025-08" db="UniProtKB">
        <authorList>
            <consortium name="RefSeq"/>
        </authorList>
    </citation>
    <scope>IDENTIFICATION</scope>
    <source>
        <strain evidence="6">17A/GY</strain>
        <tissue evidence="6">Liver</tissue>
    </source>
</reference>
<feature type="chain" id="PRO_5039928500" evidence="3">
    <location>
        <begin position="23"/>
        <end position="253"/>
    </location>
</feature>
<feature type="signal peptide" evidence="3">
    <location>
        <begin position="1"/>
        <end position="22"/>
    </location>
</feature>
<gene>
    <name evidence="6" type="primary">LOC100773006</name>
</gene>
<feature type="compositionally biased region" description="Basic and acidic residues" evidence="2">
    <location>
        <begin position="233"/>
        <end position="253"/>
    </location>
</feature>
<feature type="coiled-coil region" evidence="1">
    <location>
        <begin position="75"/>
        <end position="144"/>
    </location>
</feature>
<proteinExistence type="predicted"/>
<feature type="domain" description="Disks large homolog 5 N-terminal" evidence="4">
    <location>
        <begin position="16"/>
        <end position="99"/>
    </location>
</feature>
<name>A0A9J7F1U8_CRIGR</name>
<evidence type="ECO:0000259" key="4">
    <source>
        <dbReference type="Pfam" id="PF04822"/>
    </source>
</evidence>
<sequence>MHFLLQIWCSLWNAAMEPSSQSTPFTKKQVKKETERMTTELQLMTSQRNELRDRLVSISEGTVDNRPYHKPNPLYEKLKLEHKQVLWELRVFENEKTQVSEEFSELNKENVFYRSLHSQLLMEQTQLNKKVDTLRQEKKKLQEDWFLLKQHLEDLNLFCKNQDEETSDLKIKQGRGMIKELKRLEERLEVLLKQKQKVSQKMDFAEKLQHHFGDSLMRSTQLQHEQEQDTAQDENHLQKELLQKEPLAEPHPH</sequence>
<dbReference type="InterPro" id="IPR006907">
    <property type="entry name" value="DLG5_N"/>
</dbReference>
<dbReference type="PANTHER" id="PTHR21558">
    <property type="entry name" value="SPEER/SPETEX"/>
    <property type="match status" value="1"/>
</dbReference>
<dbReference type="GeneID" id="100773006"/>
<reference evidence="5" key="2">
    <citation type="journal article" date="2020" name="Biotechnol. Bioeng.">
        <title>Chromosome-scale scaffolds for the Chinese hamster reference genome assembly to facilitate the study of the CHO epigenome.</title>
        <authorList>
            <person name="Hilliard W."/>
            <person name="MacDonald M."/>
            <person name="Lee K.H."/>
        </authorList>
    </citation>
    <scope>NUCLEOTIDE SEQUENCE [LARGE SCALE GENOMIC DNA]</scope>
    <source>
        <strain evidence="5">17A/GY</strain>
    </source>
</reference>
<keyword evidence="3" id="KW-0732">Signal</keyword>
<evidence type="ECO:0000256" key="3">
    <source>
        <dbReference type="SAM" id="SignalP"/>
    </source>
</evidence>
<dbReference type="AlphaFoldDB" id="A0A9J7F1U8"/>
<feature type="region of interest" description="Disordered" evidence="2">
    <location>
        <begin position="215"/>
        <end position="253"/>
    </location>
</feature>
<evidence type="ECO:0000313" key="6">
    <source>
        <dbReference type="RefSeq" id="XP_027244870.1"/>
    </source>
</evidence>
<accession>A0A9J7F1U8</accession>
<evidence type="ECO:0000313" key="5">
    <source>
        <dbReference type="Proteomes" id="UP001108280"/>
    </source>
</evidence>
<keyword evidence="5" id="KW-1185">Reference proteome</keyword>
<dbReference type="KEGG" id="cge:100773006"/>
<protein>
    <submittedName>
        <fullName evidence="6">Disks large homolog 5</fullName>
    </submittedName>
</protein>
<dbReference type="Proteomes" id="UP001108280">
    <property type="component" value="Chromosome 1"/>
</dbReference>
<dbReference type="RefSeq" id="XP_027244870.1">
    <property type="nucleotide sequence ID" value="XM_027389069.2"/>
</dbReference>
<feature type="coiled-coil region" evidence="1">
    <location>
        <begin position="174"/>
        <end position="208"/>
    </location>
</feature>
<dbReference type="OrthoDB" id="9632197at2759"/>
<keyword evidence="1" id="KW-0175">Coiled coil</keyword>
<dbReference type="PANTHER" id="PTHR21558:SF13">
    <property type="entry name" value="MCG129800-RELATED"/>
    <property type="match status" value="1"/>
</dbReference>
<reference evidence="5" key="1">
    <citation type="journal article" date="2018" name="Biotechnol. Bioeng.">
        <title>A reference genome of the Chinese hamster based on a hybrid assembly strategy.</title>
        <authorList>
            <person name="Rupp O."/>
            <person name="MacDonald M.L."/>
            <person name="Li S."/>
            <person name="Dhiman H."/>
            <person name="Polson S."/>
            <person name="Griep S."/>
            <person name="Heffner K."/>
            <person name="Hernandez I."/>
            <person name="Brinkrolf K."/>
            <person name="Jadhav V."/>
            <person name="Samoudi M."/>
            <person name="Hao H."/>
            <person name="Kingham B."/>
            <person name="Goesmann A."/>
            <person name="Betenbaugh M.J."/>
            <person name="Lewis N.E."/>
            <person name="Borth N."/>
            <person name="Lee K.H."/>
        </authorList>
    </citation>
    <scope>NUCLEOTIDE SEQUENCE [LARGE SCALE GENOMIC DNA]</scope>
    <source>
        <strain evidence="5">17A/GY</strain>
    </source>
</reference>
<evidence type="ECO:0000256" key="2">
    <source>
        <dbReference type="SAM" id="MobiDB-lite"/>
    </source>
</evidence>
<dbReference type="Pfam" id="PF04822">
    <property type="entry name" value="Takusan"/>
    <property type="match status" value="1"/>
</dbReference>
<evidence type="ECO:0000256" key="1">
    <source>
        <dbReference type="SAM" id="Coils"/>
    </source>
</evidence>
<organism evidence="5 6">
    <name type="scientific">Cricetulus griseus</name>
    <name type="common">Chinese hamster</name>
    <name type="synonym">Cricetulus barabensis griseus</name>
    <dbReference type="NCBI Taxonomy" id="10029"/>
    <lineage>
        <taxon>Eukaryota</taxon>
        <taxon>Metazoa</taxon>
        <taxon>Chordata</taxon>
        <taxon>Craniata</taxon>
        <taxon>Vertebrata</taxon>
        <taxon>Euteleostomi</taxon>
        <taxon>Mammalia</taxon>
        <taxon>Eutheria</taxon>
        <taxon>Euarchontoglires</taxon>
        <taxon>Glires</taxon>
        <taxon>Rodentia</taxon>
        <taxon>Myomorpha</taxon>
        <taxon>Muroidea</taxon>
        <taxon>Cricetidae</taxon>
        <taxon>Cricetinae</taxon>
        <taxon>Cricetulus</taxon>
    </lineage>
</organism>